<protein>
    <submittedName>
        <fullName evidence="1">Uncharacterized protein</fullName>
    </submittedName>
</protein>
<evidence type="ECO:0000313" key="1">
    <source>
        <dbReference type="EMBL" id="CAA9587045.1"/>
    </source>
</evidence>
<dbReference type="AlphaFoldDB" id="A0A6J4VSS9"/>
<dbReference type="EMBL" id="CADCWL010000265">
    <property type="protein sequence ID" value="CAA9587045.1"/>
    <property type="molecule type" value="Genomic_DNA"/>
</dbReference>
<gene>
    <name evidence="1" type="ORF">AVDCRST_MAG19-5014</name>
</gene>
<accession>A0A6J4VSS9</accession>
<reference evidence="1" key="1">
    <citation type="submission" date="2020-02" db="EMBL/GenBank/DDBJ databases">
        <authorList>
            <person name="Meier V. D."/>
        </authorList>
    </citation>
    <scope>NUCLEOTIDE SEQUENCE</scope>
    <source>
        <strain evidence="1">AVDCRST_MAG19</strain>
    </source>
</reference>
<name>A0A6J4VSS9_9BACT</name>
<proteinExistence type="predicted"/>
<organism evidence="1">
    <name type="scientific">uncultured Thermomicrobiales bacterium</name>
    <dbReference type="NCBI Taxonomy" id="1645740"/>
    <lineage>
        <taxon>Bacteria</taxon>
        <taxon>Pseudomonadati</taxon>
        <taxon>Thermomicrobiota</taxon>
        <taxon>Thermomicrobia</taxon>
        <taxon>Thermomicrobiales</taxon>
        <taxon>environmental samples</taxon>
    </lineage>
</organism>
<sequence length="52" mass="5235">MPLPANVDGVAGLVLLGAASTTVSKPLVQSGLGRPVRERAEVVLPIRACTPG</sequence>